<dbReference type="GO" id="GO:0005634">
    <property type="term" value="C:nucleus"/>
    <property type="evidence" value="ECO:0007669"/>
    <property type="project" value="TreeGrafter"/>
</dbReference>
<dbReference type="GO" id="GO:0030422">
    <property type="term" value="P:siRNA processing"/>
    <property type="evidence" value="ECO:0007669"/>
    <property type="project" value="TreeGrafter"/>
</dbReference>
<dbReference type="InterPro" id="IPR000999">
    <property type="entry name" value="RNase_III_dom"/>
</dbReference>
<keyword evidence="4" id="KW-1185">Reference proteome</keyword>
<dbReference type="WBParaSite" id="Hba_20706">
    <property type="protein sequence ID" value="Hba_20706"/>
    <property type="gene ID" value="Hba_20706"/>
</dbReference>
<dbReference type="PANTHER" id="PTHR14950">
    <property type="entry name" value="DICER-RELATED"/>
    <property type="match status" value="1"/>
</dbReference>
<dbReference type="GO" id="GO:0003723">
    <property type="term" value="F:RNA binding"/>
    <property type="evidence" value="ECO:0007669"/>
    <property type="project" value="TreeGrafter"/>
</dbReference>
<dbReference type="GO" id="GO:0005737">
    <property type="term" value="C:cytoplasm"/>
    <property type="evidence" value="ECO:0007669"/>
    <property type="project" value="TreeGrafter"/>
</dbReference>
<dbReference type="AlphaFoldDB" id="A0A1I7XTP4"/>
<sequence length="559" mass="61960">MVYGSNQEDAHPPDSFEWAPLTYPATYEEKQSLIVTKIQQLRDQNRANEIASGVEQPSSERIGDETFEIGVWDPELSAGLSWPNNENRLIESEVNDETVGLVSSAVRSGDLSDDDDDADAVVMFDFAKYLSEKAGAKTTEFAAPRPNIETIGWGDPDDNIPDTPFQILGVGSMIDMNSLVADLQRQIMPEMGRDVSPAISKDPVINEAAKELRVQQVMYLDSMEMIEDRERSQKEDIIDLTQFDDEDQETSPTEALSMDIEYSINEKTSSDEEIEQLGKGEEEKNRRDEAVSLNDIIEIDEFFDSSLPSAHSHFCFASASPSSVDSISTTNTLHSASLAMNNPYGVSPCLMLTALTASNANDGINLERLETIGDSFLKYAVTDYLYHTHYDQHEGKLSFARSKEVSNCNLYRLGKRLGIPSLIVASKFDVQDSWLPPCYLPNVDFKAPNSEDAEERDKFIEDVLNGNTVTNQTVKAPTGWDQPDLNNEVHQLSDGVETINFAKPSVTTAALEELSPLPYNMLTQQYISDKSIADAVEALIGAHLLTLGPQLTLKICLKV</sequence>
<evidence type="ECO:0000256" key="2">
    <source>
        <dbReference type="SAM" id="MobiDB-lite"/>
    </source>
</evidence>
<organism evidence="4 5">
    <name type="scientific">Heterorhabditis bacteriophora</name>
    <name type="common">Entomopathogenic nematode worm</name>
    <dbReference type="NCBI Taxonomy" id="37862"/>
    <lineage>
        <taxon>Eukaryota</taxon>
        <taxon>Metazoa</taxon>
        <taxon>Ecdysozoa</taxon>
        <taxon>Nematoda</taxon>
        <taxon>Chromadorea</taxon>
        <taxon>Rhabditida</taxon>
        <taxon>Rhabditina</taxon>
        <taxon>Rhabditomorpha</taxon>
        <taxon>Strongyloidea</taxon>
        <taxon>Heterorhabditidae</taxon>
        <taxon>Heterorhabditis</taxon>
    </lineage>
</organism>
<feature type="domain" description="RNase III" evidence="3">
    <location>
        <begin position="350"/>
        <end position="548"/>
    </location>
</feature>
<accession>A0A1I7XTP4</accession>
<feature type="compositionally biased region" description="Basic and acidic residues" evidence="2">
    <location>
        <begin position="276"/>
        <end position="287"/>
    </location>
</feature>
<dbReference type="SMART" id="SM00535">
    <property type="entry name" value="RIBOc"/>
    <property type="match status" value="1"/>
</dbReference>
<evidence type="ECO:0000313" key="5">
    <source>
        <dbReference type="WBParaSite" id="Hba_20706"/>
    </source>
</evidence>
<dbReference type="PANTHER" id="PTHR14950:SF37">
    <property type="entry name" value="ENDORIBONUCLEASE DICER"/>
    <property type="match status" value="1"/>
</dbReference>
<evidence type="ECO:0000259" key="3">
    <source>
        <dbReference type="PROSITE" id="PS50142"/>
    </source>
</evidence>
<dbReference type="Pfam" id="PF00636">
    <property type="entry name" value="Ribonuclease_3"/>
    <property type="match status" value="1"/>
</dbReference>
<protein>
    <submittedName>
        <fullName evidence="5">RNase III domain-containing protein</fullName>
    </submittedName>
</protein>
<dbReference type="GO" id="GO:0070578">
    <property type="term" value="C:RISC-loading complex"/>
    <property type="evidence" value="ECO:0007669"/>
    <property type="project" value="TreeGrafter"/>
</dbReference>
<keyword evidence="1" id="KW-0378">Hydrolase</keyword>
<evidence type="ECO:0000256" key="1">
    <source>
        <dbReference type="ARBA" id="ARBA00022801"/>
    </source>
</evidence>
<dbReference type="GO" id="GO:0031054">
    <property type="term" value="P:pre-miRNA processing"/>
    <property type="evidence" value="ECO:0007669"/>
    <property type="project" value="TreeGrafter"/>
</dbReference>
<proteinExistence type="predicted"/>
<dbReference type="InterPro" id="IPR036389">
    <property type="entry name" value="RNase_III_sf"/>
</dbReference>
<dbReference type="Gene3D" id="1.10.1520.10">
    <property type="entry name" value="Ribonuclease III domain"/>
    <property type="match status" value="1"/>
</dbReference>
<dbReference type="FunFam" id="1.10.1520.10:FF:000023">
    <property type="entry name" value="Endoribonuclease dcr-1"/>
    <property type="match status" value="1"/>
</dbReference>
<dbReference type="SUPFAM" id="SSF69065">
    <property type="entry name" value="RNase III domain-like"/>
    <property type="match status" value="1"/>
</dbReference>
<dbReference type="Proteomes" id="UP000095283">
    <property type="component" value="Unplaced"/>
</dbReference>
<name>A0A1I7XTP4_HETBA</name>
<dbReference type="GO" id="GO:0004530">
    <property type="term" value="F:deoxyribonuclease I activity"/>
    <property type="evidence" value="ECO:0007669"/>
    <property type="project" value="TreeGrafter"/>
</dbReference>
<evidence type="ECO:0000313" key="4">
    <source>
        <dbReference type="Proteomes" id="UP000095283"/>
    </source>
</evidence>
<feature type="region of interest" description="Disordered" evidence="2">
    <location>
        <begin position="266"/>
        <end position="287"/>
    </location>
</feature>
<dbReference type="GO" id="GO:0004525">
    <property type="term" value="F:ribonuclease III activity"/>
    <property type="evidence" value="ECO:0007669"/>
    <property type="project" value="InterPro"/>
</dbReference>
<dbReference type="CDD" id="cd00593">
    <property type="entry name" value="RIBOc"/>
    <property type="match status" value="1"/>
</dbReference>
<dbReference type="GO" id="GO:0006309">
    <property type="term" value="P:apoptotic DNA fragmentation"/>
    <property type="evidence" value="ECO:0007669"/>
    <property type="project" value="TreeGrafter"/>
</dbReference>
<reference evidence="5" key="1">
    <citation type="submission" date="2016-11" db="UniProtKB">
        <authorList>
            <consortium name="WormBaseParasite"/>
        </authorList>
    </citation>
    <scope>IDENTIFICATION</scope>
</reference>
<dbReference type="PROSITE" id="PS50142">
    <property type="entry name" value="RNASE_3_2"/>
    <property type="match status" value="1"/>
</dbReference>